<feature type="compositionally biased region" description="Low complexity" evidence="7">
    <location>
        <begin position="102"/>
        <end position="113"/>
    </location>
</feature>
<evidence type="ECO:0000256" key="2">
    <source>
        <dbReference type="ARBA" id="ARBA00022801"/>
    </source>
</evidence>
<protein>
    <recommendedName>
        <fullName evidence="6">ATP-dependent RNA helicase</fullName>
        <ecNumber evidence="6">3.6.4.13</ecNumber>
    </recommendedName>
</protein>
<comment type="domain">
    <text evidence="6">The Q motif is unique to and characteristic of the DEAD box family of RNA helicases and controls ATP binding and hydrolysis.</text>
</comment>
<keyword evidence="3 6" id="KW-0347">Helicase</keyword>
<comment type="function">
    <text evidence="6">RNA helicase.</text>
</comment>
<dbReference type="GO" id="GO:0003723">
    <property type="term" value="F:RNA binding"/>
    <property type="evidence" value="ECO:0007669"/>
    <property type="project" value="UniProtKB-UniRule"/>
</dbReference>
<dbReference type="OrthoDB" id="422663at2759"/>
<dbReference type="GO" id="GO:0016787">
    <property type="term" value="F:hydrolase activity"/>
    <property type="evidence" value="ECO:0007669"/>
    <property type="project" value="UniProtKB-KW"/>
</dbReference>
<dbReference type="SMART" id="SM00487">
    <property type="entry name" value="DEXDc"/>
    <property type="match status" value="1"/>
</dbReference>
<evidence type="ECO:0000313" key="11">
    <source>
        <dbReference type="Proteomes" id="UP000215902"/>
    </source>
</evidence>
<keyword evidence="1 6" id="KW-0547">Nucleotide-binding</keyword>
<gene>
    <name evidence="10" type="ORF">BOX15_Mlig008441g2</name>
</gene>
<keyword evidence="2 6" id="KW-0378">Hydrolase</keyword>
<evidence type="ECO:0000259" key="8">
    <source>
        <dbReference type="PROSITE" id="PS51192"/>
    </source>
</evidence>
<dbReference type="Gene3D" id="3.40.50.300">
    <property type="entry name" value="P-loop containing nucleotide triphosphate hydrolases"/>
    <property type="match status" value="2"/>
</dbReference>
<keyword evidence="4 6" id="KW-0067">ATP-binding</keyword>
<dbReference type="InterPro" id="IPR001650">
    <property type="entry name" value="Helicase_C-like"/>
</dbReference>
<dbReference type="EMBL" id="NIVC01000868">
    <property type="protein sequence ID" value="PAA75669.1"/>
    <property type="molecule type" value="Genomic_DNA"/>
</dbReference>
<dbReference type="SMART" id="SM01178">
    <property type="entry name" value="DUF4217"/>
    <property type="match status" value="1"/>
</dbReference>
<keyword evidence="5 6" id="KW-0694">RNA-binding</keyword>
<evidence type="ECO:0000256" key="4">
    <source>
        <dbReference type="ARBA" id="ARBA00022840"/>
    </source>
</evidence>
<feature type="domain" description="Helicase ATP-binding" evidence="8">
    <location>
        <begin position="225"/>
        <end position="407"/>
    </location>
</feature>
<dbReference type="STRING" id="282301.A0A267FRL2"/>
<feature type="compositionally biased region" description="Basic and acidic residues" evidence="7">
    <location>
        <begin position="20"/>
        <end position="57"/>
    </location>
</feature>
<dbReference type="GO" id="GO:0003724">
    <property type="term" value="F:RNA helicase activity"/>
    <property type="evidence" value="ECO:0007669"/>
    <property type="project" value="UniProtKB-EC"/>
</dbReference>
<dbReference type="SUPFAM" id="SSF52540">
    <property type="entry name" value="P-loop containing nucleoside triphosphate hydrolases"/>
    <property type="match status" value="1"/>
</dbReference>
<dbReference type="InterPro" id="IPR011545">
    <property type="entry name" value="DEAD/DEAH_box_helicase_dom"/>
</dbReference>
<evidence type="ECO:0000256" key="1">
    <source>
        <dbReference type="ARBA" id="ARBA00022741"/>
    </source>
</evidence>
<comment type="catalytic activity">
    <reaction evidence="6">
        <text>ATP + H2O = ADP + phosphate + H(+)</text>
        <dbReference type="Rhea" id="RHEA:13065"/>
        <dbReference type="ChEBI" id="CHEBI:15377"/>
        <dbReference type="ChEBI" id="CHEBI:15378"/>
        <dbReference type="ChEBI" id="CHEBI:30616"/>
        <dbReference type="ChEBI" id="CHEBI:43474"/>
        <dbReference type="ChEBI" id="CHEBI:456216"/>
        <dbReference type="EC" id="3.6.4.13"/>
    </reaction>
</comment>
<keyword evidence="11" id="KW-1185">Reference proteome</keyword>
<accession>A0A267FRL2</accession>
<feature type="region of interest" description="Disordered" evidence="7">
    <location>
        <begin position="1"/>
        <end position="153"/>
    </location>
</feature>
<dbReference type="Proteomes" id="UP000215902">
    <property type="component" value="Unassembled WGS sequence"/>
</dbReference>
<dbReference type="InterPro" id="IPR027417">
    <property type="entry name" value="P-loop_NTPase"/>
</dbReference>
<feature type="domain" description="Helicase C-terminal" evidence="9">
    <location>
        <begin position="429"/>
        <end position="583"/>
    </location>
</feature>
<dbReference type="SMART" id="SM00490">
    <property type="entry name" value="HELICc"/>
    <property type="match status" value="1"/>
</dbReference>
<dbReference type="AlphaFoldDB" id="A0A267FRL2"/>
<evidence type="ECO:0000259" key="9">
    <source>
        <dbReference type="PROSITE" id="PS51194"/>
    </source>
</evidence>
<dbReference type="PROSITE" id="PS51194">
    <property type="entry name" value="HELICASE_CTER"/>
    <property type="match status" value="1"/>
</dbReference>
<evidence type="ECO:0000256" key="6">
    <source>
        <dbReference type="RuleBase" id="RU365068"/>
    </source>
</evidence>
<evidence type="ECO:0000256" key="7">
    <source>
        <dbReference type="SAM" id="MobiDB-lite"/>
    </source>
</evidence>
<evidence type="ECO:0000256" key="3">
    <source>
        <dbReference type="ARBA" id="ARBA00022806"/>
    </source>
</evidence>
<evidence type="ECO:0000313" key="10">
    <source>
        <dbReference type="EMBL" id="PAA75669.1"/>
    </source>
</evidence>
<dbReference type="InterPro" id="IPR025313">
    <property type="entry name" value="SPB4-like_CTE"/>
</dbReference>
<comment type="similarity">
    <text evidence="6">Belongs to the DEAD box helicase family.</text>
</comment>
<dbReference type="Pfam" id="PF00270">
    <property type="entry name" value="DEAD"/>
    <property type="match status" value="1"/>
</dbReference>
<comment type="caution">
    <text evidence="10">The sequence shown here is derived from an EMBL/GenBank/DDBJ whole genome shotgun (WGS) entry which is preliminary data.</text>
</comment>
<dbReference type="Pfam" id="PF00271">
    <property type="entry name" value="Helicase_C"/>
    <property type="match status" value="1"/>
</dbReference>
<organism evidence="10 11">
    <name type="scientific">Macrostomum lignano</name>
    <dbReference type="NCBI Taxonomy" id="282301"/>
    <lineage>
        <taxon>Eukaryota</taxon>
        <taxon>Metazoa</taxon>
        <taxon>Spiralia</taxon>
        <taxon>Lophotrochozoa</taxon>
        <taxon>Platyhelminthes</taxon>
        <taxon>Rhabditophora</taxon>
        <taxon>Macrostomorpha</taxon>
        <taxon>Macrostomida</taxon>
        <taxon>Macrostomidae</taxon>
        <taxon>Macrostomum</taxon>
    </lineage>
</organism>
<evidence type="ECO:0000256" key="5">
    <source>
        <dbReference type="ARBA" id="ARBA00022884"/>
    </source>
</evidence>
<name>A0A267FRL2_9PLAT</name>
<proteinExistence type="inferred from homology"/>
<dbReference type="GO" id="GO:0005524">
    <property type="term" value="F:ATP binding"/>
    <property type="evidence" value="ECO:0007669"/>
    <property type="project" value="UniProtKB-UniRule"/>
</dbReference>
<dbReference type="PANTHER" id="PTHR24031">
    <property type="entry name" value="RNA HELICASE"/>
    <property type="match status" value="1"/>
</dbReference>
<dbReference type="PROSITE" id="PS51192">
    <property type="entry name" value="HELICASE_ATP_BIND_1"/>
    <property type="match status" value="1"/>
</dbReference>
<sequence length="706" mass="76601">MSLLLNIVDFDPKKPKKLTKVKDKDKVNRDHQNSKNGDEQLRKVEKKASKSKEKPEKAAQNNAKRKLSAASAATESPVPKKFRPEAPKGTAIRKKLSKTDEAAAGPASVAARAGNLEFESAPAEQREKRQQLQTQQRHRQKTLTPAAGPEEPDWASVADCLQQEVKDVEKLFQEQLDMETRTAEMQNVFSGLAIKDCKDIHPYLVSLLTEKLGLEYFTKVQAETLPLVLAGKDVLIKTQTGSGKSLALLLPLVQQLQAVQPPLSRSSGTQALVLCPTHELAEQSHSLLQQLLRPFVRIVSGQLVGGVKRKSQKASLRRGLNILVATPRRLLDHLERSSRLHLGSGIRMLIIDEADRLAELGFERDVRRIVEAVCACGRRPQTLLCSATLTDGTERLAGLALSQPSCVSEEAALPASVQHFVLAAPTRMRLRALLSALRPALAAGHKAALFLPTQASVDFHHGLLSALLSDSVPLCRLHGNLAHADRIRAFREFASRGGSGLLVTTDVSARGLDLSRLSWVIQGPGEPQLYCHRAGRTARLGRPGRCLLLLDSAEVAPYLRLLTAPDSPGRSLRFAPVPAGRLMARCCPENFGQLTQLVADTEQLRALAEDAFVSTVRARATFAGDLRAALPMPHLGHLASSFCLADPPGVIAANARRRRHPEAVEAAEAAAASAKTERRTSKVSAGRRVRTGGAAVDRLSEFASGI</sequence>
<dbReference type="InterPro" id="IPR014001">
    <property type="entry name" value="Helicase_ATP-bd"/>
</dbReference>
<dbReference type="EC" id="3.6.4.13" evidence="6"/>
<dbReference type="CDD" id="cd18787">
    <property type="entry name" value="SF2_C_DEAD"/>
    <property type="match status" value="1"/>
</dbReference>
<reference evidence="10 11" key="1">
    <citation type="submission" date="2017-06" db="EMBL/GenBank/DDBJ databases">
        <title>A platform for efficient transgenesis in Macrostomum lignano, a flatworm model organism for stem cell research.</title>
        <authorList>
            <person name="Berezikov E."/>
        </authorList>
    </citation>
    <scope>NUCLEOTIDE SEQUENCE [LARGE SCALE GENOMIC DNA]</scope>
    <source>
        <strain evidence="10">DV1</strain>
        <tissue evidence="10">Whole organism</tissue>
    </source>
</reference>